<comment type="caution">
    <text evidence="1">The sequence shown here is derived from an EMBL/GenBank/DDBJ whole genome shotgun (WGS) entry which is preliminary data.</text>
</comment>
<dbReference type="Proteomes" id="UP000569329">
    <property type="component" value="Unassembled WGS sequence"/>
</dbReference>
<accession>A0A839E0X8</accession>
<feature type="non-terminal residue" evidence="1">
    <location>
        <position position="1"/>
    </location>
</feature>
<keyword evidence="2" id="KW-1185">Reference proteome</keyword>
<dbReference type="AlphaFoldDB" id="A0A839E0X8"/>
<sequence>ARSTWGNRPAWHIAVHLDDVNPGDEPDTERLNEVRRFFCVQHETIRTFQYPYFVAVHLTRDE</sequence>
<dbReference type="EMBL" id="JACGWZ010000011">
    <property type="protein sequence ID" value="MBA8827852.1"/>
    <property type="molecule type" value="Genomic_DNA"/>
</dbReference>
<reference evidence="1 2" key="1">
    <citation type="submission" date="2020-07" db="EMBL/GenBank/DDBJ databases">
        <title>Sequencing the genomes of 1000 actinobacteria strains.</title>
        <authorList>
            <person name="Klenk H.-P."/>
        </authorList>
    </citation>
    <scope>NUCLEOTIDE SEQUENCE [LARGE SCALE GENOMIC DNA]</scope>
    <source>
        <strain evidence="1 2">DSM 45975</strain>
    </source>
</reference>
<proteinExistence type="predicted"/>
<protein>
    <submittedName>
        <fullName evidence="1">Uncharacterized protein</fullName>
    </submittedName>
</protein>
<name>A0A839E0X8_9PSEU</name>
<evidence type="ECO:0000313" key="2">
    <source>
        <dbReference type="Proteomes" id="UP000569329"/>
    </source>
</evidence>
<dbReference type="RefSeq" id="WP_220480892.1">
    <property type="nucleotide sequence ID" value="NZ_JACGWZ010000011.1"/>
</dbReference>
<evidence type="ECO:0000313" key="1">
    <source>
        <dbReference type="EMBL" id="MBA8827852.1"/>
    </source>
</evidence>
<organism evidence="1 2">
    <name type="scientific">Halosaccharopolyspora lacisalsi</name>
    <dbReference type="NCBI Taxonomy" id="1000566"/>
    <lineage>
        <taxon>Bacteria</taxon>
        <taxon>Bacillati</taxon>
        <taxon>Actinomycetota</taxon>
        <taxon>Actinomycetes</taxon>
        <taxon>Pseudonocardiales</taxon>
        <taxon>Pseudonocardiaceae</taxon>
        <taxon>Halosaccharopolyspora</taxon>
    </lineage>
</organism>
<gene>
    <name evidence="1" type="ORF">FHX42_005259</name>
</gene>